<gene>
    <name evidence="2" type="ORF">DS742_25435</name>
</gene>
<dbReference type="EMBL" id="QOHO01000106">
    <property type="protein sequence ID" value="RFZ76059.1"/>
    <property type="molecule type" value="Genomic_DNA"/>
</dbReference>
<protein>
    <submittedName>
        <fullName evidence="2">Transposase</fullName>
    </submittedName>
</protein>
<evidence type="ECO:0000313" key="3">
    <source>
        <dbReference type="Proteomes" id="UP000260680"/>
    </source>
</evidence>
<dbReference type="Pfam" id="PF13276">
    <property type="entry name" value="HTH_21"/>
    <property type="match status" value="1"/>
</dbReference>
<evidence type="ECO:0000313" key="2">
    <source>
        <dbReference type="EMBL" id="RFZ76059.1"/>
    </source>
</evidence>
<dbReference type="AlphaFoldDB" id="A0A3E2N4Y9"/>
<feature type="domain" description="HTH-like" evidence="1">
    <location>
        <begin position="39"/>
        <end position="92"/>
    </location>
</feature>
<dbReference type="Proteomes" id="UP000260680">
    <property type="component" value="Unassembled WGS sequence"/>
</dbReference>
<comment type="caution">
    <text evidence="2">The sequence shown here is derived from an EMBL/GenBank/DDBJ whole genome shotgun (WGS) entry which is preliminary data.</text>
</comment>
<feature type="non-terminal residue" evidence="2">
    <location>
        <position position="109"/>
    </location>
</feature>
<proteinExistence type="predicted"/>
<evidence type="ECO:0000259" key="1">
    <source>
        <dbReference type="Pfam" id="PF13276"/>
    </source>
</evidence>
<dbReference type="InterPro" id="IPR025948">
    <property type="entry name" value="HTH-like_dom"/>
</dbReference>
<sequence length="109" mass="12603">MFFIPRNVSPQNKLQAVSEYLAGKGSQKCIAKKYGCDENNRIADIIEIIHEESPDKGYRRIRDELERYHNTKVNDKRVLRICRKGNIKSTIKYSNNGCTRQAANPQYIA</sequence>
<organism evidence="2 3">
    <name type="scientific">Lacrimispora amygdalina</name>
    <dbReference type="NCBI Taxonomy" id="253257"/>
    <lineage>
        <taxon>Bacteria</taxon>
        <taxon>Bacillati</taxon>
        <taxon>Bacillota</taxon>
        <taxon>Clostridia</taxon>
        <taxon>Lachnospirales</taxon>
        <taxon>Lachnospiraceae</taxon>
        <taxon>Lacrimispora</taxon>
    </lineage>
</organism>
<dbReference type="RefSeq" id="WP_147325878.1">
    <property type="nucleotide sequence ID" value="NZ_QOHO01000106.1"/>
</dbReference>
<reference evidence="2 3" key="1">
    <citation type="submission" date="2018-07" db="EMBL/GenBank/DDBJ databases">
        <title>New species, Clostridium PI-S10-A1B.</title>
        <authorList>
            <person name="Krishna G."/>
            <person name="Summeta K."/>
            <person name="Shikha S."/>
            <person name="Prabhu P.B."/>
            <person name="Suresh K."/>
        </authorList>
    </citation>
    <scope>NUCLEOTIDE SEQUENCE [LARGE SCALE GENOMIC DNA]</scope>
    <source>
        <strain evidence="2 3">PI-S10-A1B</strain>
    </source>
</reference>
<dbReference type="OrthoDB" id="9775203at2"/>
<accession>A0A3E2N4Y9</accession>
<name>A0A3E2N4Y9_9FIRM</name>